<evidence type="ECO:0000313" key="3">
    <source>
        <dbReference type="EMBL" id="KAF2662747.1"/>
    </source>
</evidence>
<evidence type="ECO:0000256" key="1">
    <source>
        <dbReference type="SAM" id="MobiDB-lite"/>
    </source>
</evidence>
<organism evidence="3 4">
    <name type="scientific">Lophiostoma macrostomum CBS 122681</name>
    <dbReference type="NCBI Taxonomy" id="1314788"/>
    <lineage>
        <taxon>Eukaryota</taxon>
        <taxon>Fungi</taxon>
        <taxon>Dikarya</taxon>
        <taxon>Ascomycota</taxon>
        <taxon>Pezizomycotina</taxon>
        <taxon>Dothideomycetes</taxon>
        <taxon>Pleosporomycetidae</taxon>
        <taxon>Pleosporales</taxon>
        <taxon>Lophiostomataceae</taxon>
        <taxon>Lophiostoma</taxon>
    </lineage>
</organism>
<proteinExistence type="predicted"/>
<gene>
    <name evidence="3" type="ORF">K491DRAFT_772647</name>
</gene>
<evidence type="ECO:0000313" key="4">
    <source>
        <dbReference type="Proteomes" id="UP000799324"/>
    </source>
</evidence>
<keyword evidence="4" id="KW-1185">Reference proteome</keyword>
<sequence length="612" mass="69169">MASGFDQMPSQAQQISEDSVSQISTELVETPYEYSPLSGDEIRLFQIEPSDYEDDQIRASLVHMRLRSTQAVGYTALSYTWGEANASESVTIDNKTLAIRPNLSAILRRLRSLAYKLLWIDAVCINQGSPRERSDQVIRMKAIYSGAGSVVVSTGATIEPLNELSRLLSLISPVLEVGQQDPQVYTILNDESMQDALVWLSRDEYWKRIWIIQEFAIGSSIELLIGNCVISSKKLGMLIRILHTQGLGEAWHGIDVIFSIRDSWQKDTPFRLLDLLYRTRKSRCQRRHDRLFGVLGLVQDGLKYLPEPNYEASLEDIAMSITRSYIVKYSLDIILLGSHHPASLALPSWSADFFRFDRWPPEERVVDGILNPQSRTTGVTQADVSFQGSALLSSARHVGGISSLGMIVSDPEGSAYPMHNDSFERHIKCSQIVQELGRLLGGVPDRGILREYIDIRALSLFALSKDLDSSFSSDQAKWIRGNRDFFTGVQTLHRHASEISLLRCELSFNVRHVWPYNRRMAKLWHKEDIMPYVLEKNMRLMLVDSEEVGMGWAQQNAQLNDQVFVIPGCSVPVILRRRQDGTYHLIGDAFIPGADGLWKNTKAEDLVHVKIV</sequence>
<accession>A0A6A6TU94</accession>
<dbReference type="InterPro" id="IPR052895">
    <property type="entry name" value="HetReg/Transcr_Mod"/>
</dbReference>
<protein>
    <submittedName>
        <fullName evidence="3">HET-domain-containing protein</fullName>
    </submittedName>
</protein>
<dbReference type="PANTHER" id="PTHR24148:SF73">
    <property type="entry name" value="HET DOMAIN PROTEIN (AFU_ORTHOLOGUE AFUA_8G01020)"/>
    <property type="match status" value="1"/>
</dbReference>
<reference evidence="3" key="1">
    <citation type="journal article" date="2020" name="Stud. Mycol.">
        <title>101 Dothideomycetes genomes: a test case for predicting lifestyles and emergence of pathogens.</title>
        <authorList>
            <person name="Haridas S."/>
            <person name="Albert R."/>
            <person name="Binder M."/>
            <person name="Bloem J."/>
            <person name="Labutti K."/>
            <person name="Salamov A."/>
            <person name="Andreopoulos B."/>
            <person name="Baker S."/>
            <person name="Barry K."/>
            <person name="Bills G."/>
            <person name="Bluhm B."/>
            <person name="Cannon C."/>
            <person name="Castanera R."/>
            <person name="Culley D."/>
            <person name="Daum C."/>
            <person name="Ezra D."/>
            <person name="Gonzalez J."/>
            <person name="Henrissat B."/>
            <person name="Kuo A."/>
            <person name="Liang C."/>
            <person name="Lipzen A."/>
            <person name="Lutzoni F."/>
            <person name="Magnuson J."/>
            <person name="Mondo S."/>
            <person name="Nolan M."/>
            <person name="Ohm R."/>
            <person name="Pangilinan J."/>
            <person name="Park H.-J."/>
            <person name="Ramirez L."/>
            <person name="Alfaro M."/>
            <person name="Sun H."/>
            <person name="Tritt A."/>
            <person name="Yoshinaga Y."/>
            <person name="Zwiers L.-H."/>
            <person name="Turgeon B."/>
            <person name="Goodwin S."/>
            <person name="Spatafora J."/>
            <person name="Crous P."/>
            <person name="Grigoriev I."/>
        </authorList>
    </citation>
    <scope>NUCLEOTIDE SEQUENCE</scope>
    <source>
        <strain evidence="3">CBS 122681</strain>
    </source>
</reference>
<dbReference type="InterPro" id="IPR010730">
    <property type="entry name" value="HET"/>
</dbReference>
<dbReference type="OrthoDB" id="3677409at2759"/>
<dbReference type="PANTHER" id="PTHR24148">
    <property type="entry name" value="ANKYRIN REPEAT DOMAIN-CONTAINING PROTEIN 39 HOMOLOG-RELATED"/>
    <property type="match status" value="1"/>
</dbReference>
<dbReference type="Pfam" id="PF06985">
    <property type="entry name" value="HET"/>
    <property type="match status" value="1"/>
</dbReference>
<feature type="domain" description="Heterokaryon incompatibility" evidence="2">
    <location>
        <begin position="74"/>
        <end position="214"/>
    </location>
</feature>
<dbReference type="EMBL" id="MU004288">
    <property type="protein sequence ID" value="KAF2662747.1"/>
    <property type="molecule type" value="Genomic_DNA"/>
</dbReference>
<name>A0A6A6TU94_9PLEO</name>
<feature type="region of interest" description="Disordered" evidence="1">
    <location>
        <begin position="1"/>
        <end position="20"/>
    </location>
</feature>
<evidence type="ECO:0000259" key="2">
    <source>
        <dbReference type="Pfam" id="PF06985"/>
    </source>
</evidence>
<feature type="compositionally biased region" description="Polar residues" evidence="1">
    <location>
        <begin position="8"/>
        <end position="20"/>
    </location>
</feature>
<dbReference type="Proteomes" id="UP000799324">
    <property type="component" value="Unassembled WGS sequence"/>
</dbReference>
<dbReference type="AlphaFoldDB" id="A0A6A6TU94"/>